<sequence length="304" mass="34002">MSTNPIGLPNSVLHPAADQCSAEEVDKCEVISWPGDLSDELSHGLSDSDQQPQKKEADNELEKQGIMTGQNELNALKERIKQLENELKQKNNEDKKGASTVTEHSPPAKIAKKIEMLNPQNYFDPTGCHEDIEITDDNLLTINYKAERFGWRTVFSSYSIMNCFRSGIFYFEMKIINLEGFAIIGFATDEMPLEEAIGQHSNSYGYRSDGIFGISGCNRPYTKPNPATMLSLAFSTGDVVGCGVYLATRQIISTKNGRRMDTDDYYIYSSHKINSLFPCISLWESGDKIEANFGPNFKFDLATL</sequence>
<dbReference type="CDD" id="cd12885">
    <property type="entry name" value="SPRY_RanBP_like"/>
    <property type="match status" value="1"/>
</dbReference>
<dbReference type="Pfam" id="PF00622">
    <property type="entry name" value="SPRY"/>
    <property type="match status" value="1"/>
</dbReference>
<reference evidence="5 6" key="1">
    <citation type="submission" date="2024-10" db="EMBL/GenBank/DDBJ databases">
        <authorList>
            <person name="Kim D."/>
        </authorList>
    </citation>
    <scope>NUCLEOTIDE SEQUENCE [LARGE SCALE GENOMIC DNA]</scope>
    <source>
        <strain evidence="5">Taebaek</strain>
    </source>
</reference>
<dbReference type="EMBL" id="JBICCN010000434">
    <property type="protein sequence ID" value="KAL3068960.1"/>
    <property type="molecule type" value="Genomic_DNA"/>
</dbReference>
<gene>
    <name evidence="5" type="ORF">niasHS_015675</name>
</gene>
<evidence type="ECO:0000313" key="6">
    <source>
        <dbReference type="Proteomes" id="UP001620645"/>
    </source>
</evidence>
<keyword evidence="6" id="KW-1185">Reference proteome</keyword>
<dbReference type="Gene3D" id="2.60.120.920">
    <property type="match status" value="1"/>
</dbReference>
<dbReference type="InterPro" id="IPR003877">
    <property type="entry name" value="SPRY_dom"/>
</dbReference>
<evidence type="ECO:0000259" key="4">
    <source>
        <dbReference type="PROSITE" id="PS50188"/>
    </source>
</evidence>
<evidence type="ECO:0000256" key="3">
    <source>
        <dbReference type="SAM" id="MobiDB-lite"/>
    </source>
</evidence>
<evidence type="ECO:0000313" key="5">
    <source>
        <dbReference type="EMBL" id="KAL3068960.1"/>
    </source>
</evidence>
<organism evidence="5 6">
    <name type="scientific">Heterodera schachtii</name>
    <name type="common">Sugarbeet cyst nematode worm</name>
    <name type="synonym">Tylenchus schachtii</name>
    <dbReference type="NCBI Taxonomy" id="97005"/>
    <lineage>
        <taxon>Eukaryota</taxon>
        <taxon>Metazoa</taxon>
        <taxon>Ecdysozoa</taxon>
        <taxon>Nematoda</taxon>
        <taxon>Chromadorea</taxon>
        <taxon>Rhabditida</taxon>
        <taxon>Tylenchina</taxon>
        <taxon>Tylenchomorpha</taxon>
        <taxon>Tylenchoidea</taxon>
        <taxon>Heteroderidae</taxon>
        <taxon>Heteroderinae</taxon>
        <taxon>Heterodera</taxon>
    </lineage>
</organism>
<accession>A0ABD2HUB1</accession>
<evidence type="ECO:0000256" key="2">
    <source>
        <dbReference type="ARBA" id="ARBA00023242"/>
    </source>
</evidence>
<dbReference type="PROSITE" id="PS50188">
    <property type="entry name" value="B302_SPRY"/>
    <property type="match status" value="1"/>
</dbReference>
<dbReference type="Proteomes" id="UP001620645">
    <property type="component" value="Unassembled WGS sequence"/>
</dbReference>
<dbReference type="InterPro" id="IPR001870">
    <property type="entry name" value="B30.2/SPRY"/>
</dbReference>
<feature type="region of interest" description="Disordered" evidence="3">
    <location>
        <begin position="36"/>
        <end position="71"/>
    </location>
</feature>
<comment type="subcellular location">
    <subcellularLocation>
        <location evidence="1">Nucleus</location>
    </subcellularLocation>
</comment>
<dbReference type="InterPro" id="IPR043136">
    <property type="entry name" value="B30.2/SPRY_sf"/>
</dbReference>
<proteinExistence type="predicted"/>
<dbReference type="PANTHER" id="PTHR10598:SF0">
    <property type="entry name" value="SET1_ASH2 HISTONE METHYLTRANSFERASE COMPLEX SUBUNIT ASH2"/>
    <property type="match status" value="1"/>
</dbReference>
<comment type="caution">
    <text evidence="5">The sequence shown here is derived from an EMBL/GenBank/DDBJ whole genome shotgun (WGS) entry which is preliminary data.</text>
</comment>
<dbReference type="GO" id="GO:0005634">
    <property type="term" value="C:nucleus"/>
    <property type="evidence" value="ECO:0007669"/>
    <property type="project" value="UniProtKB-SubCell"/>
</dbReference>
<dbReference type="PANTHER" id="PTHR10598">
    <property type="entry name" value="SET1/ASH2 HISTONE METHYLTRANSFERASE COMPLEX SUBUNIT ASH2"/>
    <property type="match status" value="1"/>
</dbReference>
<name>A0ABD2HUB1_HETSC</name>
<dbReference type="InterPro" id="IPR013320">
    <property type="entry name" value="ConA-like_dom_sf"/>
</dbReference>
<dbReference type="AlphaFoldDB" id="A0ABD2HUB1"/>
<protein>
    <recommendedName>
        <fullName evidence="4">B30.2/SPRY domain-containing protein</fullName>
    </recommendedName>
</protein>
<dbReference type="InterPro" id="IPR037353">
    <property type="entry name" value="ASH2"/>
</dbReference>
<evidence type="ECO:0000256" key="1">
    <source>
        <dbReference type="ARBA" id="ARBA00004123"/>
    </source>
</evidence>
<feature type="region of interest" description="Disordered" evidence="3">
    <location>
        <begin position="1"/>
        <end position="24"/>
    </location>
</feature>
<dbReference type="SUPFAM" id="SSF49899">
    <property type="entry name" value="Concanavalin A-like lectins/glucanases"/>
    <property type="match status" value="1"/>
</dbReference>
<feature type="domain" description="B30.2/SPRY" evidence="4">
    <location>
        <begin position="101"/>
        <end position="298"/>
    </location>
</feature>
<dbReference type="InterPro" id="IPR044736">
    <property type="entry name" value="Gid1/RanBPM/SPLA_SPRY"/>
</dbReference>
<keyword evidence="2" id="KW-0539">Nucleus</keyword>
<dbReference type="SMART" id="SM00449">
    <property type="entry name" value="SPRY"/>
    <property type="match status" value="1"/>
</dbReference>
<feature type="compositionally biased region" description="Basic and acidic residues" evidence="3">
    <location>
        <begin position="52"/>
        <end position="63"/>
    </location>
</feature>